<protein>
    <submittedName>
        <fullName evidence="1">Uncharacterized protein</fullName>
    </submittedName>
</protein>
<organism evidence="1 2">
    <name type="scientific">Marinisporobacter balticus</name>
    <dbReference type="NCBI Taxonomy" id="2018667"/>
    <lineage>
        <taxon>Bacteria</taxon>
        <taxon>Bacillati</taxon>
        <taxon>Bacillota</taxon>
        <taxon>Clostridia</taxon>
        <taxon>Peptostreptococcales</taxon>
        <taxon>Thermotaleaceae</taxon>
        <taxon>Marinisporobacter</taxon>
    </lineage>
</organism>
<dbReference type="RefSeq" id="WP_132247966.1">
    <property type="nucleotide sequence ID" value="NZ_SLWV01000038.1"/>
</dbReference>
<evidence type="ECO:0000313" key="2">
    <source>
        <dbReference type="Proteomes" id="UP000294919"/>
    </source>
</evidence>
<sequence>MPNDKLEKFLEWMRLFFQGATDFGRKSRNILEKEYSDEMDNFMLICFADTLGIPLPISYYTLELLPYLAEDMEMWEKRMLNRKSIWGEKWGEYDLDA</sequence>
<name>A0A4R2KA52_9FIRM</name>
<accession>A0A4R2KA52</accession>
<dbReference type="OrthoDB" id="5358049at2"/>
<dbReference type="Pfam" id="PF25952">
    <property type="entry name" value="DUF7990"/>
    <property type="match status" value="1"/>
</dbReference>
<comment type="caution">
    <text evidence="1">The sequence shown here is derived from an EMBL/GenBank/DDBJ whole genome shotgun (WGS) entry which is preliminary data.</text>
</comment>
<gene>
    <name evidence="1" type="ORF">EV214_13810</name>
</gene>
<dbReference type="AlphaFoldDB" id="A0A4R2KA52"/>
<dbReference type="InterPro" id="IPR058303">
    <property type="entry name" value="DUF7990"/>
</dbReference>
<dbReference type="Proteomes" id="UP000294919">
    <property type="component" value="Unassembled WGS sequence"/>
</dbReference>
<reference evidence="1 2" key="1">
    <citation type="submission" date="2019-03" db="EMBL/GenBank/DDBJ databases">
        <title>Genomic Encyclopedia of Type Strains, Phase IV (KMG-IV): sequencing the most valuable type-strain genomes for metagenomic binning, comparative biology and taxonomic classification.</title>
        <authorList>
            <person name="Goeker M."/>
        </authorList>
    </citation>
    <scope>NUCLEOTIDE SEQUENCE [LARGE SCALE GENOMIC DNA]</scope>
    <source>
        <strain evidence="1 2">DSM 102940</strain>
    </source>
</reference>
<proteinExistence type="predicted"/>
<dbReference type="EMBL" id="SLWV01000038">
    <property type="protein sequence ID" value="TCO68867.1"/>
    <property type="molecule type" value="Genomic_DNA"/>
</dbReference>
<evidence type="ECO:0000313" key="1">
    <source>
        <dbReference type="EMBL" id="TCO68867.1"/>
    </source>
</evidence>
<keyword evidence="2" id="KW-1185">Reference proteome</keyword>